<dbReference type="HOGENOM" id="CLU_092736_2_1_11"/>
<dbReference type="Pfam" id="PF10756">
    <property type="entry name" value="bPH_6"/>
    <property type="match status" value="1"/>
</dbReference>
<keyword evidence="4" id="KW-1185">Reference proteome</keyword>
<dbReference type="eggNOG" id="ENOG5033EBJ">
    <property type="taxonomic scope" value="Bacteria"/>
</dbReference>
<dbReference type="EMBL" id="ALQA01000021">
    <property type="protein sequence ID" value="EJZ09587.1"/>
    <property type="molecule type" value="Genomic_DNA"/>
</dbReference>
<evidence type="ECO:0000313" key="3">
    <source>
        <dbReference type="EMBL" id="EJZ09587.1"/>
    </source>
</evidence>
<name>K0UR47_MYCVA</name>
<proteinExistence type="predicted"/>
<dbReference type="InterPro" id="IPR019692">
    <property type="entry name" value="CFP-6_PH"/>
</dbReference>
<sequence>MAHVAIGFLSVAMLAVVFAGPGWFILFFLTPALLSVFVMRNRTIAGRDTVTARTMLGSRTVRWEDIDGLRFGRTAWAVAQLRDGTELGLPAVTFSTLPILAAASGGRVPNPYQ</sequence>
<keyword evidence="1" id="KW-0472">Membrane</keyword>
<organism evidence="3 4">
    <name type="scientific">Mycolicibacterium vaccae ATCC 25954</name>
    <dbReference type="NCBI Taxonomy" id="1194972"/>
    <lineage>
        <taxon>Bacteria</taxon>
        <taxon>Bacillati</taxon>
        <taxon>Actinomycetota</taxon>
        <taxon>Actinomycetes</taxon>
        <taxon>Mycobacteriales</taxon>
        <taxon>Mycobacteriaceae</taxon>
        <taxon>Mycolicibacterium</taxon>
    </lineage>
</organism>
<evidence type="ECO:0000256" key="1">
    <source>
        <dbReference type="SAM" id="Phobius"/>
    </source>
</evidence>
<feature type="transmembrane region" description="Helical" evidence="1">
    <location>
        <begin position="6"/>
        <end position="39"/>
    </location>
</feature>
<comment type="caution">
    <text evidence="3">The sequence shown here is derived from an EMBL/GenBank/DDBJ whole genome shotgun (WGS) entry which is preliminary data.</text>
</comment>
<dbReference type="PATRIC" id="fig|1194972.3.peg.2388"/>
<keyword evidence="1" id="KW-1133">Transmembrane helix</keyword>
<accession>K0UR47</accession>
<keyword evidence="1" id="KW-0812">Transmembrane</keyword>
<feature type="domain" description="Low molecular weight protein antigen 6 PH" evidence="2">
    <location>
        <begin position="40"/>
        <end position="110"/>
    </location>
</feature>
<dbReference type="Proteomes" id="UP000006072">
    <property type="component" value="Unassembled WGS sequence"/>
</dbReference>
<evidence type="ECO:0000259" key="2">
    <source>
        <dbReference type="Pfam" id="PF10756"/>
    </source>
</evidence>
<protein>
    <submittedName>
        <fullName evidence="3">Low molecular weight protein antigen 6</fullName>
    </submittedName>
</protein>
<gene>
    <name evidence="3" type="ORF">MVAC_11927</name>
</gene>
<dbReference type="AlphaFoldDB" id="K0UR47"/>
<evidence type="ECO:0000313" key="4">
    <source>
        <dbReference type="Proteomes" id="UP000006072"/>
    </source>
</evidence>
<reference evidence="3 4" key="1">
    <citation type="journal article" date="2012" name="J. Bacteriol.">
        <title>Complete Genome Sequence of Mycobacterium vaccae Type Strain ATCC 25954.</title>
        <authorList>
            <person name="Ho Y.S."/>
            <person name="Adroub S.A."/>
            <person name="Abadi M."/>
            <person name="Al Alwan B."/>
            <person name="Alkhateeb R."/>
            <person name="Gao G."/>
            <person name="Ragab A."/>
            <person name="Ali S."/>
            <person name="van Soolingen D."/>
            <person name="Bitter W."/>
            <person name="Pain A."/>
            <person name="Abdallah A.M."/>
        </authorList>
    </citation>
    <scope>NUCLEOTIDE SEQUENCE [LARGE SCALE GENOMIC DNA]</scope>
    <source>
        <strain evidence="3 4">ATCC 25954</strain>
    </source>
</reference>